<comment type="function">
    <text evidence="6">Component of the Mediator complex, a coactivator involved in the regulated transcription of nearly all RNA polymerase II-dependent genes. Mediator functions as a bridge to convey information from gene-specific regulatory proteins to the basal RNA polymerase II transcription machinery. Mediator is recruited to promoters by direct interactions with regulatory proteins and serves as a scaffold for the assembly of a functional pre-initiation complex with RNA polymerase II and the general transcription factors.</text>
</comment>
<dbReference type="Pfam" id="PF10280">
    <property type="entry name" value="Med11"/>
    <property type="match status" value="1"/>
</dbReference>
<evidence type="ECO:0000256" key="6">
    <source>
        <dbReference type="RuleBase" id="RU364147"/>
    </source>
</evidence>
<dbReference type="Proteomes" id="UP001159405">
    <property type="component" value="Unassembled WGS sequence"/>
</dbReference>
<keyword evidence="6" id="KW-0010">Activator</keyword>
<evidence type="ECO:0000256" key="1">
    <source>
        <dbReference type="ARBA" id="ARBA00004123"/>
    </source>
</evidence>
<reference evidence="8 9" key="1">
    <citation type="submission" date="2022-05" db="EMBL/GenBank/DDBJ databases">
        <authorList>
            <consortium name="Genoscope - CEA"/>
            <person name="William W."/>
        </authorList>
    </citation>
    <scope>NUCLEOTIDE SEQUENCE [LARGE SCALE GENOMIC DNA]</scope>
</reference>
<evidence type="ECO:0000256" key="7">
    <source>
        <dbReference type="SAM" id="SignalP"/>
    </source>
</evidence>
<evidence type="ECO:0000256" key="2">
    <source>
        <dbReference type="ARBA" id="ARBA00008186"/>
    </source>
</evidence>
<evidence type="ECO:0000313" key="8">
    <source>
        <dbReference type="EMBL" id="CAH3037142.1"/>
    </source>
</evidence>
<dbReference type="Gene3D" id="1.10.287.3490">
    <property type="match status" value="1"/>
</dbReference>
<evidence type="ECO:0000313" key="9">
    <source>
        <dbReference type="Proteomes" id="UP001159405"/>
    </source>
</evidence>
<comment type="caution">
    <text evidence="8">The sequence shown here is derived from an EMBL/GenBank/DDBJ whole genome shotgun (WGS) entry which is preliminary data.</text>
</comment>
<accession>A0ABN8MW40</accession>
<comment type="similarity">
    <text evidence="2 6">Belongs to the Mediator complex subunit 11 family.</text>
</comment>
<protein>
    <recommendedName>
        <fullName evidence="3 6">Mediator of RNA polymerase II transcription subunit 11</fullName>
    </recommendedName>
    <alternativeName>
        <fullName evidence="5 6">Mediator complex subunit 11</fullName>
    </alternativeName>
</protein>
<dbReference type="PANTHER" id="PTHR22890">
    <property type="entry name" value="MEDIATOR OF RNA POLYMERASE II TRANSCRIPTION SUBUNIT 11"/>
    <property type="match status" value="1"/>
</dbReference>
<keyword evidence="6" id="KW-0804">Transcription</keyword>
<evidence type="ECO:0000256" key="3">
    <source>
        <dbReference type="ARBA" id="ARBA00019621"/>
    </source>
</evidence>
<evidence type="ECO:0000256" key="5">
    <source>
        <dbReference type="ARBA" id="ARBA00032011"/>
    </source>
</evidence>
<keyword evidence="9" id="KW-1185">Reference proteome</keyword>
<organism evidence="8 9">
    <name type="scientific">Porites lobata</name>
    <dbReference type="NCBI Taxonomy" id="104759"/>
    <lineage>
        <taxon>Eukaryota</taxon>
        <taxon>Metazoa</taxon>
        <taxon>Cnidaria</taxon>
        <taxon>Anthozoa</taxon>
        <taxon>Hexacorallia</taxon>
        <taxon>Scleractinia</taxon>
        <taxon>Fungiina</taxon>
        <taxon>Poritidae</taxon>
        <taxon>Porites</taxon>
    </lineage>
</organism>
<gene>
    <name evidence="6" type="primary">MED11</name>
    <name evidence="8" type="ORF">PLOB_00035346</name>
</gene>
<feature type="chain" id="PRO_5045827520" description="Mediator of RNA polymerase II transcription subunit 11" evidence="7">
    <location>
        <begin position="25"/>
        <end position="137"/>
    </location>
</feature>
<evidence type="ECO:0000256" key="4">
    <source>
        <dbReference type="ARBA" id="ARBA00023242"/>
    </source>
</evidence>
<proteinExistence type="inferred from homology"/>
<name>A0ABN8MW40_9CNID</name>
<keyword evidence="6" id="KW-0805">Transcription regulation</keyword>
<dbReference type="InterPro" id="IPR019404">
    <property type="entry name" value="Mediator_Med11"/>
</dbReference>
<feature type="signal peptide" evidence="7">
    <location>
        <begin position="1"/>
        <end position="24"/>
    </location>
</feature>
<comment type="subcellular location">
    <subcellularLocation>
        <location evidence="1 6">Nucleus</location>
    </subcellularLocation>
</comment>
<keyword evidence="4 6" id="KW-0539">Nucleus</keyword>
<dbReference type="EMBL" id="CALNXK010000005">
    <property type="protein sequence ID" value="CAH3037142.1"/>
    <property type="molecule type" value="Genomic_DNA"/>
</dbReference>
<comment type="subunit">
    <text evidence="6">Component of the Mediator complex.</text>
</comment>
<keyword evidence="7" id="KW-0732">Signal</keyword>
<sequence length="137" mass="15270">MSTKSKIVHFSFIFIAIYLKTTMSQSVDRLRQLEEIEKDIVKVIRSAGETLEELSKEAPSEDRINATATKFLKSLEGVEKGLSEQIGYLTQVATGQPHEGSTYGAEKDFELLRCRTKSVKNQLVAIRDQGTNTASQS</sequence>